<comment type="subcellular location">
    <subcellularLocation>
        <location evidence="1">Cell membrane</location>
        <topology evidence="1">Multi-pass membrane protein</topology>
    </subcellularLocation>
</comment>
<dbReference type="CDD" id="cd11492">
    <property type="entry name" value="SLC5sbd_NIS-SMVT"/>
    <property type="match status" value="1"/>
</dbReference>
<evidence type="ECO:0000256" key="12">
    <source>
        <dbReference type="SAM" id="Phobius"/>
    </source>
</evidence>
<dbReference type="HOGENOM" id="CLU_018808_11_1_1"/>
<feature type="transmembrane region" description="Helical" evidence="12">
    <location>
        <begin position="265"/>
        <end position="284"/>
    </location>
</feature>
<proteinExistence type="inferred from homology"/>
<feature type="transmembrane region" description="Helical" evidence="12">
    <location>
        <begin position="536"/>
        <end position="562"/>
    </location>
</feature>
<dbReference type="Proteomes" id="UP000009046">
    <property type="component" value="Unassembled WGS sequence"/>
</dbReference>
<dbReference type="eggNOG" id="KOG2349">
    <property type="taxonomic scope" value="Eukaryota"/>
</dbReference>
<feature type="transmembrane region" description="Helical" evidence="12">
    <location>
        <begin position="6"/>
        <end position="27"/>
    </location>
</feature>
<keyword evidence="10" id="KW-0739">Sodium transport</keyword>
<feature type="transmembrane region" description="Helical" evidence="12">
    <location>
        <begin position="438"/>
        <end position="459"/>
    </location>
</feature>
<evidence type="ECO:0000313" key="13">
    <source>
        <dbReference type="EMBL" id="EEB16191.1"/>
    </source>
</evidence>
<name>E0VS35_PEDHC</name>
<evidence type="ECO:0000256" key="10">
    <source>
        <dbReference type="ARBA" id="ARBA00023201"/>
    </source>
</evidence>
<dbReference type="Gene3D" id="1.20.1730.10">
    <property type="entry name" value="Sodium/glucose cotransporter"/>
    <property type="match status" value="1"/>
</dbReference>
<dbReference type="AlphaFoldDB" id="E0VS35"/>
<dbReference type="InterPro" id="IPR001734">
    <property type="entry name" value="Na/solute_symporter"/>
</dbReference>
<dbReference type="GO" id="GO:0006814">
    <property type="term" value="P:sodium ion transport"/>
    <property type="evidence" value="ECO:0007669"/>
    <property type="project" value="UniProtKB-KW"/>
</dbReference>
<dbReference type="OrthoDB" id="6132759at2759"/>
<dbReference type="EMBL" id="AAZO01005047">
    <property type="status" value="NOT_ANNOTATED_CDS"/>
    <property type="molecule type" value="Genomic_DNA"/>
</dbReference>
<evidence type="ECO:0000256" key="7">
    <source>
        <dbReference type="ARBA" id="ARBA00023053"/>
    </source>
</evidence>
<dbReference type="InterPro" id="IPR038377">
    <property type="entry name" value="Na/Glc_symporter_sf"/>
</dbReference>
<gene>
    <name evidence="14" type="primary">8234137</name>
    <name evidence="13" type="ORF">Phum_PHUM411070</name>
</gene>
<evidence type="ECO:0000313" key="14">
    <source>
        <dbReference type="EnsemblMetazoa" id="PHUM411070-PA"/>
    </source>
</evidence>
<evidence type="ECO:0000256" key="2">
    <source>
        <dbReference type="ARBA" id="ARBA00006434"/>
    </source>
</evidence>
<dbReference type="RefSeq" id="XP_002428929.1">
    <property type="nucleotide sequence ID" value="XM_002428884.1"/>
</dbReference>
<keyword evidence="8" id="KW-0406">Ion transport</keyword>
<dbReference type="NCBIfam" id="TIGR00813">
    <property type="entry name" value="sss"/>
    <property type="match status" value="1"/>
</dbReference>
<keyword evidence="15" id="KW-1185">Reference proteome</keyword>
<evidence type="ECO:0000256" key="3">
    <source>
        <dbReference type="ARBA" id="ARBA00022448"/>
    </source>
</evidence>
<evidence type="ECO:0000256" key="8">
    <source>
        <dbReference type="ARBA" id="ARBA00023065"/>
    </source>
</evidence>
<dbReference type="EnsemblMetazoa" id="PHUM411070-RA">
    <property type="protein sequence ID" value="PHUM411070-PA"/>
    <property type="gene ID" value="PHUM411070"/>
</dbReference>
<keyword evidence="6 12" id="KW-1133">Transmembrane helix</keyword>
<feature type="transmembrane region" description="Helical" evidence="12">
    <location>
        <begin position="78"/>
        <end position="98"/>
    </location>
</feature>
<evidence type="ECO:0000256" key="11">
    <source>
        <dbReference type="RuleBase" id="RU362091"/>
    </source>
</evidence>
<organism>
    <name type="scientific">Pediculus humanus subsp. corporis</name>
    <name type="common">Body louse</name>
    <dbReference type="NCBI Taxonomy" id="121224"/>
    <lineage>
        <taxon>Eukaryota</taxon>
        <taxon>Metazoa</taxon>
        <taxon>Ecdysozoa</taxon>
        <taxon>Arthropoda</taxon>
        <taxon>Hexapoda</taxon>
        <taxon>Insecta</taxon>
        <taxon>Pterygota</taxon>
        <taxon>Neoptera</taxon>
        <taxon>Paraneoptera</taxon>
        <taxon>Psocodea</taxon>
        <taxon>Troctomorpha</taxon>
        <taxon>Phthiraptera</taxon>
        <taxon>Anoplura</taxon>
        <taxon>Pediculidae</taxon>
        <taxon>Pediculus</taxon>
    </lineage>
</organism>
<reference evidence="13" key="1">
    <citation type="submission" date="2007-04" db="EMBL/GenBank/DDBJ databases">
        <title>Annotation of Pediculus humanus corporis strain USDA.</title>
        <authorList>
            <person name="Kirkness E."/>
            <person name="Hannick L."/>
            <person name="Hass B."/>
            <person name="Bruggner R."/>
            <person name="Lawson D."/>
            <person name="Bidwell S."/>
            <person name="Joardar V."/>
            <person name="Caler E."/>
            <person name="Walenz B."/>
            <person name="Inman J."/>
            <person name="Schobel S."/>
            <person name="Galinsky K."/>
            <person name="Amedeo P."/>
            <person name="Strausberg R."/>
        </authorList>
    </citation>
    <scope>NUCLEOTIDE SEQUENCE</scope>
    <source>
        <strain evidence="13">USDA</strain>
    </source>
</reference>
<feature type="transmembrane region" description="Helical" evidence="12">
    <location>
        <begin position="410"/>
        <end position="432"/>
    </location>
</feature>
<keyword evidence="9 12" id="KW-0472">Membrane</keyword>
<feature type="transmembrane region" description="Helical" evidence="12">
    <location>
        <begin position="219"/>
        <end position="243"/>
    </location>
</feature>
<keyword evidence="3" id="KW-0813">Transport</keyword>
<dbReference type="GO" id="GO:0015293">
    <property type="term" value="F:symporter activity"/>
    <property type="evidence" value="ECO:0007669"/>
    <property type="project" value="TreeGrafter"/>
</dbReference>
<dbReference type="STRING" id="121224.E0VS35"/>
<dbReference type="PANTHER" id="PTHR42985:SF40">
    <property type="entry name" value="LD47995P-RELATED"/>
    <property type="match status" value="1"/>
</dbReference>
<evidence type="ECO:0000256" key="5">
    <source>
        <dbReference type="ARBA" id="ARBA00022692"/>
    </source>
</evidence>
<dbReference type="EMBL" id="DS235742">
    <property type="protein sequence ID" value="EEB16191.1"/>
    <property type="molecule type" value="Genomic_DNA"/>
</dbReference>
<evidence type="ECO:0000256" key="6">
    <source>
        <dbReference type="ARBA" id="ARBA00022989"/>
    </source>
</evidence>
<dbReference type="PROSITE" id="PS50283">
    <property type="entry name" value="NA_SOLUT_SYMP_3"/>
    <property type="match status" value="1"/>
</dbReference>
<feature type="transmembrane region" description="Helical" evidence="12">
    <location>
        <begin position="152"/>
        <end position="175"/>
    </location>
</feature>
<reference evidence="13" key="2">
    <citation type="submission" date="2007-04" db="EMBL/GenBank/DDBJ databases">
        <title>The genome of the human body louse.</title>
        <authorList>
            <consortium name="The Human Body Louse Genome Consortium"/>
            <person name="Kirkness E."/>
            <person name="Walenz B."/>
            <person name="Hass B."/>
            <person name="Bruggner R."/>
            <person name="Strausberg R."/>
        </authorList>
    </citation>
    <scope>NUCLEOTIDE SEQUENCE</scope>
    <source>
        <strain evidence="13">USDA</strain>
    </source>
</reference>
<keyword evidence="7" id="KW-0915">Sodium</keyword>
<feature type="transmembrane region" description="Helical" evidence="12">
    <location>
        <begin position="365"/>
        <end position="390"/>
    </location>
</feature>
<evidence type="ECO:0000313" key="15">
    <source>
        <dbReference type="Proteomes" id="UP000009046"/>
    </source>
</evidence>
<dbReference type="GeneID" id="8234137"/>
<sequence>MPHVSLHYTVFASTLLLSAGIGVYHGFNFKKCRKKNKQNDNNNTDYYNGGNDVCGGDGSEDYEKNPEKEFLTAGGKMNWFPVALSLLASFLSSITIMGQPAEAYLYGPGLWLIGISSIFSIPFLIYFLIPFFRKLNTSSAYEYFGQRYGKPFQFCASVFFTIQMLLFLALVLYAPALAFNQVSGIDMNAIIVAMYFVCIFYTTVGGIKAVIWTDAFQILILYTAVTAVLVMGTLNLGGFSVVWKRNTENFRGNFFDFDFDPTKRYSFWASVFGCAFLHLSSFGANQLQIQRYLTVPSMKEIKNILYMNVLGWTFVTILTGYAGMLIFAKYYDCDPLMNNQIKSYNELFPLYVMDVLGEFKGFPGLFVAGIFSAGLSTVSTGVNSLAAIWFSELEGTTLKKNLTPKKKEYFVKGLALFFGLSSFGLVFIVPYMGNLVPITVSISSFFSGSFFALFLLGIFVPFVNQIGAFSGLICGVGFVGWLSIGAQISLENGYEVTETLPLSIEGCSSSNATFNMTNNFVEKEKELAFVLYRISFMWYSFLSIVITAIVGTTVSVVTNYLFSSSFKTFSVTTDKDLKDVSRFFLHNVSLFPRTRTPPPPTALQ</sequence>
<evidence type="ECO:0000256" key="9">
    <source>
        <dbReference type="ARBA" id="ARBA00023136"/>
    </source>
</evidence>
<dbReference type="GO" id="GO:0005886">
    <property type="term" value="C:plasma membrane"/>
    <property type="evidence" value="ECO:0007669"/>
    <property type="project" value="UniProtKB-SubCell"/>
</dbReference>
<feature type="transmembrane region" description="Helical" evidence="12">
    <location>
        <begin position="110"/>
        <end position="132"/>
    </location>
</feature>
<keyword evidence="5 12" id="KW-0812">Transmembrane</keyword>
<evidence type="ECO:0000256" key="1">
    <source>
        <dbReference type="ARBA" id="ARBA00004651"/>
    </source>
</evidence>
<accession>E0VS35</accession>
<dbReference type="KEGG" id="phu:Phum_PHUM411070"/>
<feature type="transmembrane region" description="Helical" evidence="12">
    <location>
        <begin position="305"/>
        <end position="328"/>
    </location>
</feature>
<dbReference type="VEuPathDB" id="VectorBase:PHUM411070"/>
<reference evidence="14" key="3">
    <citation type="submission" date="2021-02" db="UniProtKB">
        <authorList>
            <consortium name="EnsemblMetazoa"/>
        </authorList>
    </citation>
    <scope>IDENTIFICATION</scope>
    <source>
        <strain evidence="14">USDA</strain>
    </source>
</reference>
<evidence type="ECO:0000256" key="4">
    <source>
        <dbReference type="ARBA" id="ARBA00022475"/>
    </source>
</evidence>
<dbReference type="CTD" id="8234137"/>
<comment type="similarity">
    <text evidence="2 11">Belongs to the sodium:solute symporter (SSF) (TC 2.A.21) family.</text>
</comment>
<feature type="transmembrane region" description="Helical" evidence="12">
    <location>
        <begin position="466"/>
        <end position="484"/>
    </location>
</feature>
<dbReference type="InParanoid" id="E0VS35"/>
<dbReference type="PANTHER" id="PTHR42985">
    <property type="entry name" value="SODIUM-COUPLED MONOCARBOXYLATE TRANSPORTER"/>
    <property type="match status" value="1"/>
</dbReference>
<keyword evidence="4" id="KW-1003">Cell membrane</keyword>
<feature type="transmembrane region" description="Helical" evidence="12">
    <location>
        <begin position="187"/>
        <end position="207"/>
    </location>
</feature>
<protein>
    <submittedName>
        <fullName evidence="13 14">Sodium/solute symporter, putative</fullName>
    </submittedName>
</protein>
<dbReference type="InterPro" id="IPR051163">
    <property type="entry name" value="Sodium:Solute_Symporter_SSF"/>
</dbReference>
<dbReference type="Pfam" id="PF00474">
    <property type="entry name" value="SSF"/>
    <property type="match status" value="1"/>
</dbReference>